<reference evidence="1" key="1">
    <citation type="submission" date="2022-06" db="EMBL/GenBank/DDBJ databases">
        <authorList>
            <person name="Ping M."/>
        </authorList>
    </citation>
    <scope>NUCLEOTIDE SEQUENCE</scope>
    <source>
        <strain evidence="1">JCM11759T</strain>
    </source>
</reference>
<dbReference type="RefSeq" id="WP_254420589.1">
    <property type="nucleotide sequence ID" value="NZ_BAAAJB010000005.1"/>
</dbReference>
<dbReference type="Pfam" id="PF25681">
    <property type="entry name" value="Phage_TTP_17"/>
    <property type="match status" value="1"/>
</dbReference>
<organism evidence="1 2">
    <name type="scientific">Nocardiopsis exhalans</name>
    <dbReference type="NCBI Taxonomy" id="163604"/>
    <lineage>
        <taxon>Bacteria</taxon>
        <taxon>Bacillati</taxon>
        <taxon>Actinomycetota</taxon>
        <taxon>Actinomycetes</taxon>
        <taxon>Streptosporangiales</taxon>
        <taxon>Nocardiopsidaceae</taxon>
        <taxon>Nocardiopsis</taxon>
    </lineage>
</organism>
<name>A0ABY5DBN4_9ACTN</name>
<sequence>MLDGSVFLAPISAPHIETLTSPEDGLLEPPPEDYGDLGHLSGDGAQFTAETETSDVTSWGSVEPTRSDIVSDSTQLQVTAQETNLRTIGLYTGVSMDAIRASRSGEVVIDKPTRPSPRYYRALVLGVDLGDEGEIYIARHLPRCKVTAKEQQSFQSGDDPFSWPVTLTGFTDSSLGFSERWFFGGPGWAALLEKMGIPRDGESPSL</sequence>
<protein>
    <submittedName>
        <fullName evidence="1">Uncharacterized protein</fullName>
    </submittedName>
</protein>
<accession>A0ABY5DBN4</accession>
<evidence type="ECO:0000313" key="2">
    <source>
        <dbReference type="Proteomes" id="UP001055940"/>
    </source>
</evidence>
<gene>
    <name evidence="1" type="ORF">NE857_09155</name>
</gene>
<dbReference type="InterPro" id="IPR058154">
    <property type="entry name" value="Bxb1_TTP-like"/>
</dbReference>
<proteinExistence type="predicted"/>
<dbReference type="Proteomes" id="UP001055940">
    <property type="component" value="Chromosome"/>
</dbReference>
<evidence type="ECO:0000313" key="1">
    <source>
        <dbReference type="EMBL" id="USY21749.1"/>
    </source>
</evidence>
<keyword evidence="2" id="KW-1185">Reference proteome</keyword>
<dbReference type="EMBL" id="CP099837">
    <property type="protein sequence ID" value="USY21749.1"/>
    <property type="molecule type" value="Genomic_DNA"/>
</dbReference>